<sequence length="140" mass="16312">MPIIGFDSLCNDRAKIIVSQDKGQTRKHIAHNHSSAKVSHYRVDGVIIKQGNKCDYLLLNNDKRTAYFIELKGSDLVWAAKQIEAAQQILQKDLEAYSKEYRIVASRCKTQEIESAEFKKYRFKWKKKLKYKAECLEENI</sequence>
<protein>
    <submittedName>
        <fullName evidence="1">Uncharacterized protein</fullName>
    </submittedName>
</protein>
<dbReference type="EMBL" id="DXGH01000038">
    <property type="protein sequence ID" value="HIW81280.1"/>
    <property type="molecule type" value="Genomic_DNA"/>
</dbReference>
<evidence type="ECO:0000313" key="2">
    <source>
        <dbReference type="Proteomes" id="UP000824265"/>
    </source>
</evidence>
<reference evidence="1" key="2">
    <citation type="submission" date="2021-04" db="EMBL/GenBank/DDBJ databases">
        <authorList>
            <person name="Gilroy R."/>
        </authorList>
    </citation>
    <scope>NUCLEOTIDE SEQUENCE</scope>
    <source>
        <strain evidence="1">CHK195-6426</strain>
    </source>
</reference>
<accession>A0A9D1R5D2</accession>
<proteinExistence type="predicted"/>
<comment type="caution">
    <text evidence="1">The sequence shown here is derived from an EMBL/GenBank/DDBJ whole genome shotgun (WGS) entry which is preliminary data.</text>
</comment>
<organism evidence="1 2">
    <name type="scientific">Candidatus Acetatifactor stercoripullorum</name>
    <dbReference type="NCBI Taxonomy" id="2838414"/>
    <lineage>
        <taxon>Bacteria</taxon>
        <taxon>Bacillati</taxon>
        <taxon>Bacillota</taxon>
        <taxon>Clostridia</taxon>
        <taxon>Lachnospirales</taxon>
        <taxon>Lachnospiraceae</taxon>
        <taxon>Acetatifactor</taxon>
    </lineage>
</organism>
<name>A0A9D1R5D2_9FIRM</name>
<gene>
    <name evidence="1" type="ORF">H9742_07075</name>
</gene>
<dbReference type="AlphaFoldDB" id="A0A9D1R5D2"/>
<reference evidence="1" key="1">
    <citation type="journal article" date="2021" name="PeerJ">
        <title>Extensive microbial diversity within the chicken gut microbiome revealed by metagenomics and culture.</title>
        <authorList>
            <person name="Gilroy R."/>
            <person name="Ravi A."/>
            <person name="Getino M."/>
            <person name="Pursley I."/>
            <person name="Horton D.L."/>
            <person name="Alikhan N.F."/>
            <person name="Baker D."/>
            <person name="Gharbi K."/>
            <person name="Hall N."/>
            <person name="Watson M."/>
            <person name="Adriaenssens E.M."/>
            <person name="Foster-Nyarko E."/>
            <person name="Jarju S."/>
            <person name="Secka A."/>
            <person name="Antonio M."/>
            <person name="Oren A."/>
            <person name="Chaudhuri R.R."/>
            <person name="La Ragione R."/>
            <person name="Hildebrand F."/>
            <person name="Pallen M.J."/>
        </authorList>
    </citation>
    <scope>NUCLEOTIDE SEQUENCE</scope>
    <source>
        <strain evidence="1">CHK195-6426</strain>
    </source>
</reference>
<dbReference type="Proteomes" id="UP000824265">
    <property type="component" value="Unassembled WGS sequence"/>
</dbReference>
<evidence type="ECO:0000313" key="1">
    <source>
        <dbReference type="EMBL" id="HIW81280.1"/>
    </source>
</evidence>